<reference evidence="1 2" key="1">
    <citation type="journal article" date="2022" name="Genome Biol. Evol.">
        <title>The Spruce Budworm Genome: Reconstructing the Evolutionary History of Antifreeze Proteins.</title>
        <authorList>
            <person name="Beliveau C."/>
            <person name="Gagne P."/>
            <person name="Picq S."/>
            <person name="Vernygora O."/>
            <person name="Keeling C.I."/>
            <person name="Pinkney K."/>
            <person name="Doucet D."/>
            <person name="Wen F."/>
            <person name="Johnston J.S."/>
            <person name="Maaroufi H."/>
            <person name="Boyle B."/>
            <person name="Laroche J."/>
            <person name="Dewar K."/>
            <person name="Juretic N."/>
            <person name="Blackburn G."/>
            <person name="Nisole A."/>
            <person name="Brunet B."/>
            <person name="Brandao M."/>
            <person name="Lumley L."/>
            <person name="Duan J."/>
            <person name="Quan G."/>
            <person name="Lucarotti C.J."/>
            <person name="Roe A.D."/>
            <person name="Sperling F.A.H."/>
            <person name="Levesque R.C."/>
            <person name="Cusson M."/>
        </authorList>
    </citation>
    <scope>NUCLEOTIDE SEQUENCE [LARGE SCALE GENOMIC DNA]</scope>
    <source>
        <strain evidence="1">Glfc:IPQL:Cfum</strain>
    </source>
</reference>
<proteinExistence type="predicted"/>
<protein>
    <submittedName>
        <fullName evidence="1">Uncharacterized protein</fullName>
    </submittedName>
</protein>
<dbReference type="EMBL" id="CM046106">
    <property type="protein sequence ID" value="KAI8436220.1"/>
    <property type="molecule type" value="Genomic_DNA"/>
</dbReference>
<accession>A0ACC0KJ20</accession>
<organism evidence="1 2">
    <name type="scientific">Choristoneura fumiferana</name>
    <name type="common">Spruce budworm moth</name>
    <name type="synonym">Archips fumiferana</name>
    <dbReference type="NCBI Taxonomy" id="7141"/>
    <lineage>
        <taxon>Eukaryota</taxon>
        <taxon>Metazoa</taxon>
        <taxon>Ecdysozoa</taxon>
        <taxon>Arthropoda</taxon>
        <taxon>Hexapoda</taxon>
        <taxon>Insecta</taxon>
        <taxon>Pterygota</taxon>
        <taxon>Neoptera</taxon>
        <taxon>Endopterygota</taxon>
        <taxon>Lepidoptera</taxon>
        <taxon>Glossata</taxon>
        <taxon>Ditrysia</taxon>
        <taxon>Tortricoidea</taxon>
        <taxon>Tortricidae</taxon>
        <taxon>Tortricinae</taxon>
        <taxon>Choristoneura</taxon>
    </lineage>
</organism>
<sequence length="368" mass="42122">MDNCFAACGCDDNGGVTTADLDRFTDKIENVLSDEKGRKFFRNFMYTSKMRDGRRTLDFWEHVERLLNHKENTESGSHRGYLRDIDRLMDEAERIEELDFATMERLTIARDSENKEEITEALKILKVEATKALRREYNAFRRQCINNLVERDVICAKQRFLHRRTVIRKITLSALLITIAATCGAPASSSSRDNNLTDDKKEPSTHDLLSSLGLKKLKIPAAHHRKRLAEQGRRHATGDSRMFVIKLPPNTSYYTHSDPAPAAARTLPLQMTGNGKPARVYHWNLPVLQKLAKDRPQARFDDDIVDVESTPTWPKGANNHPNSIDALAYYVPAKKPSFRKYYSGNGKPKSFYVLEKNKNSAQYHRLLP</sequence>
<name>A0ACC0KJ20_CHOFU</name>
<dbReference type="Proteomes" id="UP001064048">
    <property type="component" value="Chromosome 6"/>
</dbReference>
<comment type="caution">
    <text evidence="1">The sequence shown here is derived from an EMBL/GenBank/DDBJ whole genome shotgun (WGS) entry which is preliminary data.</text>
</comment>
<gene>
    <name evidence="1" type="ORF">MSG28_004287</name>
</gene>
<evidence type="ECO:0000313" key="2">
    <source>
        <dbReference type="Proteomes" id="UP001064048"/>
    </source>
</evidence>
<evidence type="ECO:0000313" key="1">
    <source>
        <dbReference type="EMBL" id="KAI8436220.1"/>
    </source>
</evidence>
<keyword evidence="2" id="KW-1185">Reference proteome</keyword>